<dbReference type="Proteomes" id="UP000198854">
    <property type="component" value="Unassembled WGS sequence"/>
</dbReference>
<evidence type="ECO:0000313" key="1">
    <source>
        <dbReference type="EMBL" id="SDI06068.1"/>
    </source>
</evidence>
<accession>A0A1G8HHD8</accession>
<sequence>MKSTDSRKAVLSAVTIIENLIEVTVKNEEDEMTEQLREAKELLLSSLGGSSFDVFTYENALACIKFIIEVLSNNS</sequence>
<protein>
    <submittedName>
        <fullName evidence="1">Uncharacterized protein</fullName>
    </submittedName>
</protein>
<proteinExistence type="predicted"/>
<dbReference type="RefSeq" id="WP_024699543.1">
    <property type="nucleotide sequence ID" value="NZ_FNDD01000052.1"/>
</dbReference>
<gene>
    <name evidence="1" type="ORF">SAMN04488136_1524</name>
</gene>
<dbReference type="AlphaFoldDB" id="A0A1G8HHD8"/>
<reference evidence="1 2" key="1">
    <citation type="submission" date="2016-10" db="EMBL/GenBank/DDBJ databases">
        <authorList>
            <person name="de Groot N.N."/>
        </authorList>
    </citation>
    <scope>NUCLEOTIDE SEQUENCE [LARGE SCALE GENOMIC DNA]</scope>
    <source>
        <strain evidence="1 2">CGMCC 1.10228</strain>
    </source>
</reference>
<name>A0A1G8HHD8_9VIBR</name>
<evidence type="ECO:0000313" key="2">
    <source>
        <dbReference type="Proteomes" id="UP000198854"/>
    </source>
</evidence>
<keyword evidence="2" id="KW-1185">Reference proteome</keyword>
<organism evidence="1 2">
    <name type="scientific">Vibrio xiamenensis</name>
    <dbReference type="NCBI Taxonomy" id="861298"/>
    <lineage>
        <taxon>Bacteria</taxon>
        <taxon>Pseudomonadati</taxon>
        <taxon>Pseudomonadota</taxon>
        <taxon>Gammaproteobacteria</taxon>
        <taxon>Vibrionales</taxon>
        <taxon>Vibrionaceae</taxon>
        <taxon>Vibrio</taxon>
    </lineage>
</organism>
<dbReference type="EMBL" id="FNDD01000052">
    <property type="protein sequence ID" value="SDI06068.1"/>
    <property type="molecule type" value="Genomic_DNA"/>
</dbReference>